<feature type="transmembrane region" description="Helical" evidence="1">
    <location>
        <begin position="129"/>
        <end position="148"/>
    </location>
</feature>
<keyword evidence="1" id="KW-0472">Membrane</keyword>
<protein>
    <submittedName>
        <fullName evidence="3">Tripartite tricarboxylate transporter TctB family protein</fullName>
    </submittedName>
</protein>
<dbReference type="RefSeq" id="WP_058264058.1">
    <property type="nucleotide sequence ID" value="NZ_CP051181.1"/>
</dbReference>
<evidence type="ECO:0000259" key="2">
    <source>
        <dbReference type="Pfam" id="PF07331"/>
    </source>
</evidence>
<dbReference type="STRING" id="53501.SAMN04488043_104247"/>
<dbReference type="Proteomes" id="UP000051587">
    <property type="component" value="Unassembled WGS sequence"/>
</dbReference>
<evidence type="ECO:0000256" key="1">
    <source>
        <dbReference type="SAM" id="Phobius"/>
    </source>
</evidence>
<dbReference type="OrthoDB" id="7858266at2"/>
<reference evidence="3 4" key="1">
    <citation type="submission" date="2015-09" db="EMBL/GenBank/DDBJ databases">
        <authorList>
            <consortium name="Swine Surveillance"/>
        </authorList>
    </citation>
    <scope>NUCLEOTIDE SEQUENCE [LARGE SCALE GENOMIC DNA]</scope>
    <source>
        <strain evidence="3 4">CECT 4357</strain>
    </source>
</reference>
<name>A0A0P1FJB4_THAGE</name>
<dbReference type="AlphaFoldDB" id="A0A0P1FJB4"/>
<dbReference type="InterPro" id="IPR009936">
    <property type="entry name" value="DUF1468"/>
</dbReference>
<feature type="transmembrane region" description="Helical" evidence="1">
    <location>
        <begin position="51"/>
        <end position="71"/>
    </location>
</feature>
<evidence type="ECO:0000313" key="3">
    <source>
        <dbReference type="EMBL" id="CUH68076.1"/>
    </source>
</evidence>
<feature type="transmembrane region" description="Helical" evidence="1">
    <location>
        <begin position="92"/>
        <end position="117"/>
    </location>
</feature>
<proteinExistence type="predicted"/>
<feature type="transmembrane region" description="Helical" evidence="1">
    <location>
        <begin position="12"/>
        <end position="31"/>
    </location>
</feature>
<keyword evidence="1" id="KW-1133">Transmembrane helix</keyword>
<evidence type="ECO:0000313" key="4">
    <source>
        <dbReference type="Proteomes" id="UP000051587"/>
    </source>
</evidence>
<dbReference type="EMBL" id="CYSA01000027">
    <property type="protein sequence ID" value="CUH68076.1"/>
    <property type="molecule type" value="Genomic_DNA"/>
</dbReference>
<keyword evidence="1" id="KW-0812">Transmembrane</keyword>
<feature type="domain" description="DUF1468" evidence="2">
    <location>
        <begin position="22"/>
        <end position="157"/>
    </location>
</feature>
<sequence>MTRKTFLSSPETVTLMALMVMSGLSLVFLSSLVAAPKALFGRSLSAIPPSLFPSIVLALIVVLCACALLLIRSGTVAEPSKGMTRTEWLRAITLFGIMTLYALTMAPFGFLISTAIATTLISLHMGARSVPQMACVAVLGPVLLYLAATRLLAVSLPELNVIELAYARLLAL</sequence>
<organism evidence="3 4">
    <name type="scientific">Thalassovita gelatinovora</name>
    <name type="common">Thalassobius gelatinovorus</name>
    <dbReference type="NCBI Taxonomy" id="53501"/>
    <lineage>
        <taxon>Bacteria</taxon>
        <taxon>Pseudomonadati</taxon>
        <taxon>Pseudomonadota</taxon>
        <taxon>Alphaproteobacteria</taxon>
        <taxon>Rhodobacterales</taxon>
        <taxon>Roseobacteraceae</taxon>
        <taxon>Thalassovita</taxon>
    </lineage>
</organism>
<dbReference type="Pfam" id="PF07331">
    <property type="entry name" value="TctB"/>
    <property type="match status" value="1"/>
</dbReference>
<keyword evidence="4" id="KW-1185">Reference proteome</keyword>
<gene>
    <name evidence="3" type="ORF">TG4357_03376</name>
</gene>
<accession>A0A0P1FJB4</accession>